<organism evidence="1 2">
    <name type="scientific">Sanguibacter hominis ATCC BAA-789</name>
    <dbReference type="NCBI Taxonomy" id="1312740"/>
    <lineage>
        <taxon>Bacteria</taxon>
        <taxon>Bacillati</taxon>
        <taxon>Actinomycetota</taxon>
        <taxon>Actinomycetes</taxon>
        <taxon>Micrococcales</taxon>
        <taxon>Sanguibacteraceae</taxon>
        <taxon>Sanguibacter</taxon>
    </lineage>
</organism>
<keyword evidence="2" id="KW-1185">Reference proteome</keyword>
<reference evidence="1 2" key="1">
    <citation type="submission" date="2020-04" db="EMBL/GenBank/DDBJ databases">
        <title>MicrobeNet Type strains.</title>
        <authorList>
            <person name="Nicholson A.C."/>
        </authorList>
    </citation>
    <scope>NUCLEOTIDE SEQUENCE [LARGE SCALE GENOMIC DNA]</scope>
    <source>
        <strain evidence="1 2">ATCC BAA-789</strain>
    </source>
</reference>
<dbReference type="Proteomes" id="UP000774283">
    <property type="component" value="Unassembled WGS sequence"/>
</dbReference>
<dbReference type="RefSeq" id="WP_168448082.1">
    <property type="nucleotide sequence ID" value="NZ_JAAXOW010000004.1"/>
</dbReference>
<comment type="caution">
    <text evidence="1">The sequence shown here is derived from an EMBL/GenBank/DDBJ whole genome shotgun (WGS) entry which is preliminary data.</text>
</comment>
<sequence length="199" mass="22019">MPGWIERLDTALRNVQDEHICYFPAPAPGIPLSQAPWPAIPAVWLRDMQSWWDWAASFDLGEEVARNLLYLPLGGVALPAEYAAGHADWYCMIAAQTQPAETADSFWSPSWVPLIGSNSVAWAVDVADERAPVIFAPLDGGSSKVVGCGGVRWLADTLSELLEHGFFRRNYDRGAPWDRSGLPLPESLRELHVFTEPGY</sequence>
<evidence type="ECO:0000313" key="1">
    <source>
        <dbReference type="EMBL" id="NKX94024.1"/>
    </source>
</evidence>
<protein>
    <submittedName>
        <fullName evidence="1">Uncharacterized protein</fullName>
    </submittedName>
</protein>
<evidence type="ECO:0000313" key="2">
    <source>
        <dbReference type="Proteomes" id="UP000774283"/>
    </source>
</evidence>
<name>A0A9X5ISC7_9MICO</name>
<accession>A0A9X5ISC7</accession>
<gene>
    <name evidence="1" type="ORF">HF995_12220</name>
</gene>
<proteinExistence type="predicted"/>
<dbReference type="AlphaFoldDB" id="A0A9X5ISC7"/>
<dbReference type="EMBL" id="JAAXOW010000004">
    <property type="protein sequence ID" value="NKX94024.1"/>
    <property type="molecule type" value="Genomic_DNA"/>
</dbReference>